<dbReference type="AlphaFoldDB" id="A0A7R9T1G0"/>
<organism evidence="3">
    <name type="scientific">Ostreococcus sp. 'lucimarinus'</name>
    <dbReference type="NCBI Taxonomy" id="242159"/>
    <lineage>
        <taxon>Eukaryota</taxon>
        <taxon>Viridiplantae</taxon>
        <taxon>Chlorophyta</taxon>
        <taxon>Mamiellophyceae</taxon>
        <taxon>Mamiellales</taxon>
        <taxon>Bathycoccaceae</taxon>
        <taxon>Ostreococcus</taxon>
    </lineage>
</organism>
<sequence length="318" mass="33511">MFTASHTTSKVTLRARVATQPRRVSRANRHSRSRNAAVGIDDITGPINDTIKEVQSIGGAKDVVQRLGLYGAPLVFSASALQALHFGGAGNAAAMKAAGLAGPAGPLAPLAAIMLFSAASPYINFLMASAGVFKIGDEIPRLYCGVLYVVAAIGIWHFGSAGATDIWTRHWTVWHLALGAHLLTATNKIRNVLGSSMCDGIRKVATVGPAMLMAALICQNSTWTAWQAASSGPNGPLAVLLIHPLHKYVSLGACFAYLTGAETKFSSVFIALTYFIAAASFMPPLVAPLCYIGILMNLHNGMALWKETTPKDSLIPAL</sequence>
<feature type="compositionally biased region" description="Polar residues" evidence="1">
    <location>
        <begin position="1"/>
        <end position="11"/>
    </location>
</feature>
<reference evidence="3" key="1">
    <citation type="submission" date="2021-01" db="EMBL/GenBank/DDBJ databases">
        <authorList>
            <person name="Corre E."/>
            <person name="Pelletier E."/>
            <person name="Niang G."/>
            <person name="Scheremetjew M."/>
            <person name="Finn R."/>
            <person name="Kale V."/>
            <person name="Holt S."/>
            <person name="Cochrane G."/>
            <person name="Meng A."/>
            <person name="Brown T."/>
            <person name="Cohen L."/>
        </authorList>
    </citation>
    <scope>NUCLEOTIDE SEQUENCE</scope>
    <source>
        <strain evidence="3">Clade-A-BCC118000</strain>
    </source>
</reference>
<feature type="transmembrane region" description="Helical" evidence="2">
    <location>
        <begin position="237"/>
        <end position="258"/>
    </location>
</feature>
<feature type="transmembrane region" description="Helical" evidence="2">
    <location>
        <begin position="107"/>
        <end position="130"/>
    </location>
</feature>
<evidence type="ECO:0000313" key="3">
    <source>
        <dbReference type="EMBL" id="CAD8221856.1"/>
    </source>
</evidence>
<evidence type="ECO:0000256" key="2">
    <source>
        <dbReference type="SAM" id="Phobius"/>
    </source>
</evidence>
<dbReference type="EMBL" id="HBDX01002990">
    <property type="protein sequence ID" value="CAD8221856.1"/>
    <property type="molecule type" value="Transcribed_RNA"/>
</dbReference>
<feature type="transmembrane region" description="Helical" evidence="2">
    <location>
        <begin position="270"/>
        <end position="294"/>
    </location>
</feature>
<feature type="transmembrane region" description="Helical" evidence="2">
    <location>
        <begin position="67"/>
        <end position="87"/>
    </location>
</feature>
<name>A0A7R9T1G0_9CHLO</name>
<proteinExistence type="predicted"/>
<keyword evidence="2" id="KW-0812">Transmembrane</keyword>
<accession>A0A7R9T1G0</accession>
<feature type="transmembrane region" description="Helical" evidence="2">
    <location>
        <begin position="142"/>
        <end position="159"/>
    </location>
</feature>
<protein>
    <submittedName>
        <fullName evidence="3">Uncharacterized protein</fullName>
    </submittedName>
</protein>
<keyword evidence="2" id="KW-0472">Membrane</keyword>
<gene>
    <name evidence="3" type="ORF">OLUC0939_LOCUS2577</name>
</gene>
<feature type="compositionally biased region" description="Basic residues" evidence="1">
    <location>
        <begin position="23"/>
        <end position="33"/>
    </location>
</feature>
<evidence type="ECO:0000256" key="1">
    <source>
        <dbReference type="SAM" id="MobiDB-lite"/>
    </source>
</evidence>
<keyword evidence="2" id="KW-1133">Transmembrane helix</keyword>
<feature type="transmembrane region" description="Helical" evidence="2">
    <location>
        <begin position="201"/>
        <end position="217"/>
    </location>
</feature>
<feature type="region of interest" description="Disordered" evidence="1">
    <location>
        <begin position="1"/>
        <end position="35"/>
    </location>
</feature>
<feature type="transmembrane region" description="Helical" evidence="2">
    <location>
        <begin position="171"/>
        <end position="189"/>
    </location>
</feature>